<keyword evidence="1" id="KW-0472">Membrane</keyword>
<dbReference type="AlphaFoldDB" id="A0A839UN41"/>
<accession>A0A839UN41</accession>
<keyword evidence="3" id="KW-1185">Reference proteome</keyword>
<dbReference type="Proteomes" id="UP000559987">
    <property type="component" value="Unassembled WGS sequence"/>
</dbReference>
<evidence type="ECO:0008006" key="4">
    <source>
        <dbReference type="Google" id="ProtNLM"/>
    </source>
</evidence>
<reference evidence="2 3" key="1">
    <citation type="submission" date="2020-08" db="EMBL/GenBank/DDBJ databases">
        <title>Genomic Encyclopedia of Type Strains, Phase III (KMG-III): the genomes of soil and plant-associated and newly described type strains.</title>
        <authorList>
            <person name="Whitman W."/>
        </authorList>
    </citation>
    <scope>NUCLEOTIDE SEQUENCE [LARGE SCALE GENOMIC DNA]</scope>
    <source>
        <strain evidence="2 3">CECT 8571</strain>
    </source>
</reference>
<proteinExistence type="predicted"/>
<gene>
    <name evidence="2" type="ORF">FHS30_001355</name>
</gene>
<keyword evidence="1" id="KW-1133">Transmembrane helix</keyword>
<dbReference type="EMBL" id="JACHXZ010000002">
    <property type="protein sequence ID" value="MBB3168171.1"/>
    <property type="molecule type" value="Genomic_DNA"/>
</dbReference>
<organism evidence="2 3">
    <name type="scientific">Simiduia aestuariiviva</name>
    <dbReference type="NCBI Taxonomy" id="1510459"/>
    <lineage>
        <taxon>Bacteria</taxon>
        <taxon>Pseudomonadati</taxon>
        <taxon>Pseudomonadota</taxon>
        <taxon>Gammaproteobacteria</taxon>
        <taxon>Cellvibrionales</taxon>
        <taxon>Cellvibrionaceae</taxon>
        <taxon>Simiduia</taxon>
    </lineage>
</organism>
<dbReference type="RefSeq" id="WP_183909646.1">
    <property type="nucleotide sequence ID" value="NZ_JACHXZ010000002.1"/>
</dbReference>
<evidence type="ECO:0000313" key="3">
    <source>
        <dbReference type="Proteomes" id="UP000559987"/>
    </source>
</evidence>
<protein>
    <recommendedName>
        <fullName evidence="4">Cation/multidrug efflux pump</fullName>
    </recommendedName>
</protein>
<comment type="caution">
    <text evidence="2">The sequence shown here is derived from an EMBL/GenBank/DDBJ whole genome shotgun (WGS) entry which is preliminary data.</text>
</comment>
<sequence>MFYYLIAGLIIIGGSCLLFFAARLLGEKSWLLGFFKGLSGLAVAGFGALLILLALDLLGYKQVLSEKPIATISFEQLGEQSFRAVLLETDGRERRFNIAGDQWQLDARIIRWPLMLAGVGAKPAYRLDRLGGRYYSLEKERQSNRTVYDLAEEGHWLDLWPLMMSMSDWLPMHAQYGSATYLPMADGALYTISLSSSGLTGKPLNDPAQQAVKRWQ</sequence>
<feature type="transmembrane region" description="Helical" evidence="1">
    <location>
        <begin position="6"/>
        <end position="26"/>
    </location>
</feature>
<evidence type="ECO:0000256" key="1">
    <source>
        <dbReference type="SAM" id="Phobius"/>
    </source>
</evidence>
<evidence type="ECO:0000313" key="2">
    <source>
        <dbReference type="EMBL" id="MBB3168171.1"/>
    </source>
</evidence>
<name>A0A839UN41_9GAMM</name>
<feature type="transmembrane region" description="Helical" evidence="1">
    <location>
        <begin position="38"/>
        <end position="60"/>
    </location>
</feature>
<keyword evidence="1" id="KW-0812">Transmembrane</keyword>